<comment type="caution">
    <text evidence="2">The sequence shown here is derived from an EMBL/GenBank/DDBJ whole genome shotgun (WGS) entry which is preliminary data.</text>
</comment>
<feature type="compositionally biased region" description="Basic and acidic residues" evidence="1">
    <location>
        <begin position="37"/>
        <end position="51"/>
    </location>
</feature>
<protein>
    <submittedName>
        <fullName evidence="2">Uncharacterized protein</fullName>
    </submittedName>
</protein>
<evidence type="ECO:0000313" key="3">
    <source>
        <dbReference type="Proteomes" id="UP001499987"/>
    </source>
</evidence>
<evidence type="ECO:0000313" key="2">
    <source>
        <dbReference type="EMBL" id="GAA1119458.1"/>
    </source>
</evidence>
<name>A0ABN1U4U8_9ACTN</name>
<keyword evidence="3" id="KW-1185">Reference proteome</keyword>
<sequence>MSETLTDTTEHDRTAPGADGAVAEDNGHGRHRGTTAADDRADADAHGKHRR</sequence>
<proteinExistence type="predicted"/>
<gene>
    <name evidence="2" type="ORF">GCM10009663_69210</name>
</gene>
<feature type="region of interest" description="Disordered" evidence="1">
    <location>
        <begin position="1"/>
        <end position="51"/>
    </location>
</feature>
<reference evidence="2 3" key="1">
    <citation type="journal article" date="2019" name="Int. J. Syst. Evol. Microbiol.">
        <title>The Global Catalogue of Microorganisms (GCM) 10K type strain sequencing project: providing services to taxonomists for standard genome sequencing and annotation.</title>
        <authorList>
            <consortium name="The Broad Institute Genomics Platform"/>
            <consortium name="The Broad Institute Genome Sequencing Center for Infectious Disease"/>
            <person name="Wu L."/>
            <person name="Ma J."/>
        </authorList>
    </citation>
    <scope>NUCLEOTIDE SEQUENCE [LARGE SCALE GENOMIC DNA]</scope>
    <source>
        <strain evidence="2 3">JCM 13002</strain>
    </source>
</reference>
<accession>A0ABN1U4U8</accession>
<dbReference type="Proteomes" id="UP001499987">
    <property type="component" value="Unassembled WGS sequence"/>
</dbReference>
<dbReference type="RefSeq" id="WP_344627696.1">
    <property type="nucleotide sequence ID" value="NZ_BAAALD010000113.1"/>
</dbReference>
<dbReference type="EMBL" id="BAAALD010000113">
    <property type="protein sequence ID" value="GAA1119458.1"/>
    <property type="molecule type" value="Genomic_DNA"/>
</dbReference>
<evidence type="ECO:0000256" key="1">
    <source>
        <dbReference type="SAM" id="MobiDB-lite"/>
    </source>
</evidence>
<organism evidence="2 3">
    <name type="scientific">Kitasatospora arboriphila</name>
    <dbReference type="NCBI Taxonomy" id="258052"/>
    <lineage>
        <taxon>Bacteria</taxon>
        <taxon>Bacillati</taxon>
        <taxon>Actinomycetota</taxon>
        <taxon>Actinomycetes</taxon>
        <taxon>Kitasatosporales</taxon>
        <taxon>Streptomycetaceae</taxon>
        <taxon>Kitasatospora</taxon>
    </lineage>
</organism>